<dbReference type="GO" id="GO:0009346">
    <property type="term" value="C:ATP-independent citrate lyase complex"/>
    <property type="evidence" value="ECO:0007669"/>
    <property type="project" value="UniProtKB-UniRule"/>
</dbReference>
<dbReference type="SUPFAM" id="SSF100950">
    <property type="entry name" value="NagB/RpiA/CoA transferase-like"/>
    <property type="match status" value="2"/>
</dbReference>
<keyword evidence="3" id="KW-1185">Reference proteome</keyword>
<dbReference type="PIRSF" id="PIRSF009451">
    <property type="entry name" value="Citrt_lyas_alpha"/>
    <property type="match status" value="1"/>
</dbReference>
<dbReference type="GO" id="GO:0006084">
    <property type="term" value="P:acetyl-CoA metabolic process"/>
    <property type="evidence" value="ECO:0007669"/>
    <property type="project" value="UniProtKB-UniRule"/>
</dbReference>
<dbReference type="Pfam" id="PF04223">
    <property type="entry name" value="CitF"/>
    <property type="match status" value="1"/>
</dbReference>
<dbReference type="GO" id="GO:0008815">
    <property type="term" value="F:citrate (pro-3S)-lyase activity"/>
    <property type="evidence" value="ECO:0007669"/>
    <property type="project" value="UniProtKB-UniRule"/>
</dbReference>
<comment type="subcellular location">
    <subcellularLocation>
        <location evidence="1">Cytoplasm</location>
    </subcellularLocation>
</comment>
<keyword evidence="1" id="KW-0963">Cytoplasm</keyword>
<keyword evidence="1 2" id="KW-0456">Lyase</keyword>
<dbReference type="GO" id="GO:0008814">
    <property type="term" value="F:citrate CoA-transferase activity"/>
    <property type="evidence" value="ECO:0007669"/>
    <property type="project" value="UniProtKB-UniRule"/>
</dbReference>
<comment type="catalytic activity">
    <reaction evidence="1">
        <text>citrate = oxaloacetate + acetate</text>
        <dbReference type="Rhea" id="RHEA:10760"/>
        <dbReference type="ChEBI" id="CHEBI:16452"/>
        <dbReference type="ChEBI" id="CHEBI:16947"/>
        <dbReference type="ChEBI" id="CHEBI:30089"/>
        <dbReference type="EC" id="4.1.3.6"/>
    </reaction>
</comment>
<reference evidence="2 3" key="1">
    <citation type="submission" date="2020-08" db="EMBL/GenBank/DDBJ databases">
        <title>Genomic Encyclopedia of Type Strains, Phase IV (KMG-IV): sequencing the most valuable type-strain genomes for metagenomic binning, comparative biology and taxonomic classification.</title>
        <authorList>
            <person name="Goeker M."/>
        </authorList>
    </citation>
    <scope>NUCLEOTIDE SEQUENCE [LARGE SCALE GENOMIC DNA]</scope>
    <source>
        <strain evidence="2 3">DSM 24661</strain>
    </source>
</reference>
<dbReference type="EC" id="4.1.3.6" evidence="1"/>
<keyword evidence="1 2" id="KW-0808">Transferase</keyword>
<dbReference type="PANTHER" id="PTHR40596:SF1">
    <property type="entry name" value="CITRATE LYASE ALPHA CHAIN"/>
    <property type="match status" value="1"/>
</dbReference>
<evidence type="ECO:0000256" key="1">
    <source>
        <dbReference type="PIRNR" id="PIRNR009451"/>
    </source>
</evidence>
<dbReference type="NCBIfam" id="TIGR01584">
    <property type="entry name" value="citF"/>
    <property type="match status" value="1"/>
</dbReference>
<dbReference type="RefSeq" id="WP_183860820.1">
    <property type="nucleotide sequence ID" value="NZ_JACHFH010000013.1"/>
</dbReference>
<dbReference type="InterPro" id="IPR037171">
    <property type="entry name" value="NagB/RpiA_transferase-like"/>
</dbReference>
<proteinExistence type="predicted"/>
<dbReference type="EMBL" id="JACHFH010000013">
    <property type="protein sequence ID" value="MBB5336148.1"/>
    <property type="molecule type" value="Genomic_DNA"/>
</dbReference>
<dbReference type="Gene3D" id="3.40.1080.10">
    <property type="entry name" value="Glutaconate Coenzyme A-transferase"/>
    <property type="match status" value="2"/>
</dbReference>
<evidence type="ECO:0000313" key="3">
    <source>
        <dbReference type="Proteomes" id="UP000559117"/>
    </source>
</evidence>
<dbReference type="PANTHER" id="PTHR40596">
    <property type="entry name" value="CITRATE LYASE ALPHA CHAIN"/>
    <property type="match status" value="1"/>
</dbReference>
<dbReference type="EC" id="2.8.3.10" evidence="1"/>
<comment type="caution">
    <text evidence="2">The sequence shown here is derived from an EMBL/GenBank/DDBJ whole genome shotgun (WGS) entry which is preliminary data.</text>
</comment>
<organism evidence="2 3">
    <name type="scientific">Pectinatus brassicae</name>
    <dbReference type="NCBI Taxonomy" id="862415"/>
    <lineage>
        <taxon>Bacteria</taxon>
        <taxon>Bacillati</taxon>
        <taxon>Bacillota</taxon>
        <taxon>Negativicutes</taxon>
        <taxon>Selenomonadales</taxon>
        <taxon>Selenomonadaceae</taxon>
        <taxon>Pectinatus</taxon>
    </lineage>
</organism>
<dbReference type="InterPro" id="IPR006472">
    <property type="entry name" value="Citrate_lyase_asu"/>
</dbReference>
<dbReference type="Proteomes" id="UP000559117">
    <property type="component" value="Unassembled WGS sequence"/>
</dbReference>
<name>A0A840UN80_9FIRM</name>
<evidence type="ECO:0000313" key="2">
    <source>
        <dbReference type="EMBL" id="MBB5336148.1"/>
    </source>
</evidence>
<dbReference type="AlphaFoldDB" id="A0A840UN80"/>
<comment type="catalytic activity">
    <reaction evidence="1">
        <text>citrate + acetyl-CoA = (3S)-citryl-CoA + acetate</text>
        <dbReference type="Rhea" id="RHEA:19405"/>
        <dbReference type="ChEBI" id="CHEBI:16947"/>
        <dbReference type="ChEBI" id="CHEBI:30089"/>
        <dbReference type="ChEBI" id="CHEBI:57288"/>
        <dbReference type="ChEBI" id="CHEBI:57321"/>
        <dbReference type="EC" id="2.8.3.10"/>
    </reaction>
</comment>
<gene>
    <name evidence="2" type="ORF">HNR32_001292</name>
</gene>
<accession>A0A840UN80</accession>
<protein>
    <recommendedName>
        <fullName evidence="1">Citrate lyase alpha chain</fullName>
        <shortName evidence="1">Citrase alpha chain</shortName>
        <ecNumber evidence="1">2.8.3.10</ecNumber>
        <ecNumber evidence="1">4.1.3.6</ecNumber>
    </recommendedName>
    <alternativeName>
        <fullName evidence="1">Citrate (pro-3S)-lyase alpha chain</fullName>
    </alternativeName>
    <alternativeName>
        <fullName evidence="1">Citrate CoA-transferase subunit</fullName>
    </alternativeName>
</protein>
<sequence length="519" mass="55891">MINAAGRDIPEQIKGIKDIKLYKGEFAYTPSTVKAGKKIRVGIPHTDKILENIDASIEKIGLKDGQTISFHHHLRNGDYVMKMVVERIAAKGIKDITIASSSLSPCHDFLINYIENGTVTALESSGLRGELGKYLTKNPQALKKPVIIRSHGGRARAIEAGELHIDAAFMAVPACDHLGNATGRKGKSAFGSMGYAMIDSAYADNVVLITDNLMEDPVYPYSIPQTDVDYIVKVDEIGDPAGIASGAIRMTKSPTQLLLAKYAAEIMEQTGVLKEGFSMQMGSGGASLAVAKFIREKMEKQQITGSFGIGGITGIFADMLKDGLFKAAYDTQTFDTAAIESIKENPNHIEISASFYANPWNAGPIVNNLDTVILSATEVDLDFNVNAITDSNGICMGASGGHSDTAAGAALTLIVVPLVRGRLPMIRDHVQNVVTPGDSVDVIITDRGIAINPKRKDLVEKLQGSSLPICTIEELQKIAYEFVGKPEEVELSSDDKDIVAVIEYRDGSIIDVIRKPILD</sequence>
<dbReference type="GO" id="GO:0005737">
    <property type="term" value="C:cytoplasm"/>
    <property type="evidence" value="ECO:0007669"/>
    <property type="project" value="UniProtKB-SubCell"/>
</dbReference>